<evidence type="ECO:0000256" key="1">
    <source>
        <dbReference type="SAM" id="MobiDB-lite"/>
    </source>
</evidence>
<feature type="compositionally biased region" description="Polar residues" evidence="1">
    <location>
        <begin position="1"/>
        <end position="10"/>
    </location>
</feature>
<protein>
    <submittedName>
        <fullName evidence="2">Uncharacterized protein</fullName>
    </submittedName>
</protein>
<dbReference type="AlphaFoldDB" id="A0A496PH71"/>
<proteinExistence type="predicted"/>
<name>A0A496PH71_9MICC</name>
<sequence length="99" mass="11504">MTTPPSATHSQKVRHGGADTKQEPQPEVWELLDRDDVQTFLAFERHCAYSDGKRDGVNEEYQRWQHIPLAAYSYAQGWHACREQYERTGKLPHHLRAVS</sequence>
<dbReference type="RefSeq" id="WP_121485503.1">
    <property type="nucleotide sequence ID" value="NZ_QQXL01000006.1"/>
</dbReference>
<dbReference type="EMBL" id="QQXL01000006">
    <property type="protein sequence ID" value="RKW69832.1"/>
    <property type="molecule type" value="Genomic_DNA"/>
</dbReference>
<organism evidence="2 3">
    <name type="scientific">Galactobacter caseinivorans</name>
    <dbReference type="NCBI Taxonomy" id="2676123"/>
    <lineage>
        <taxon>Bacteria</taxon>
        <taxon>Bacillati</taxon>
        <taxon>Actinomycetota</taxon>
        <taxon>Actinomycetes</taxon>
        <taxon>Micrococcales</taxon>
        <taxon>Micrococcaceae</taxon>
        <taxon>Galactobacter</taxon>
    </lineage>
</organism>
<evidence type="ECO:0000313" key="3">
    <source>
        <dbReference type="Proteomes" id="UP000273119"/>
    </source>
</evidence>
<keyword evidence="3" id="KW-1185">Reference proteome</keyword>
<accession>A0A496PH71</accession>
<evidence type="ECO:0000313" key="2">
    <source>
        <dbReference type="EMBL" id="RKW69832.1"/>
    </source>
</evidence>
<feature type="region of interest" description="Disordered" evidence="1">
    <location>
        <begin position="1"/>
        <end position="25"/>
    </location>
</feature>
<dbReference type="Proteomes" id="UP000273119">
    <property type="component" value="Unassembled WGS sequence"/>
</dbReference>
<reference evidence="2 3" key="1">
    <citation type="submission" date="2018-07" db="EMBL/GenBank/DDBJ databases">
        <title>Arthrobacter sp. nov., isolated from raw cow's milk with high bacterial count.</title>
        <authorList>
            <person name="Hahne J."/>
            <person name="Isele D."/>
            <person name="Lipski A."/>
        </authorList>
    </citation>
    <scope>NUCLEOTIDE SEQUENCE [LARGE SCALE GENOMIC DNA]</scope>
    <source>
        <strain evidence="2 3">JZ R-183</strain>
    </source>
</reference>
<comment type="caution">
    <text evidence="2">The sequence shown here is derived from an EMBL/GenBank/DDBJ whole genome shotgun (WGS) entry which is preliminary data.</text>
</comment>
<gene>
    <name evidence="2" type="ORF">DWQ67_10130</name>
</gene>